<dbReference type="EMBL" id="JAXCGZ010022677">
    <property type="protein sequence ID" value="KAK7027484.1"/>
    <property type="molecule type" value="Genomic_DNA"/>
</dbReference>
<name>A0AAN8WKW0_HALRR</name>
<organism evidence="1 2">
    <name type="scientific">Halocaridina rubra</name>
    <name type="common">Hawaiian red shrimp</name>
    <dbReference type="NCBI Taxonomy" id="373956"/>
    <lineage>
        <taxon>Eukaryota</taxon>
        <taxon>Metazoa</taxon>
        <taxon>Ecdysozoa</taxon>
        <taxon>Arthropoda</taxon>
        <taxon>Crustacea</taxon>
        <taxon>Multicrustacea</taxon>
        <taxon>Malacostraca</taxon>
        <taxon>Eumalacostraca</taxon>
        <taxon>Eucarida</taxon>
        <taxon>Decapoda</taxon>
        <taxon>Pleocyemata</taxon>
        <taxon>Caridea</taxon>
        <taxon>Atyoidea</taxon>
        <taxon>Atyidae</taxon>
        <taxon>Halocaridina</taxon>
    </lineage>
</organism>
<proteinExistence type="predicted"/>
<protein>
    <submittedName>
        <fullName evidence="1">Uncharacterized protein</fullName>
    </submittedName>
</protein>
<evidence type="ECO:0000313" key="2">
    <source>
        <dbReference type="Proteomes" id="UP001381693"/>
    </source>
</evidence>
<accession>A0AAN8WKW0</accession>
<dbReference type="Proteomes" id="UP001381693">
    <property type="component" value="Unassembled WGS sequence"/>
</dbReference>
<sequence length="211" mass="23931">MEAKVNYCILQAEVIDLILSLIWVRDYLALGKQFSNKTLNVGINSCRYCQGAARQLNISTLKEDILKSQELKNKTSIFDMSPLGILAFVLLGLMSIQQTSASPKDSDNVAGNGDGNRYDICYIYDDFEDGSGDGRRTLVPGLGATNWCIPRNMPFFIGTCRLYCYYWEWSLSGYNCPGYCNCCVGGWWLYNLGFNGRKRQEENRLQEIEQN</sequence>
<comment type="caution">
    <text evidence="1">The sequence shown here is derived from an EMBL/GenBank/DDBJ whole genome shotgun (WGS) entry which is preliminary data.</text>
</comment>
<reference evidence="1 2" key="1">
    <citation type="submission" date="2023-11" db="EMBL/GenBank/DDBJ databases">
        <title>Halocaridina rubra genome assembly.</title>
        <authorList>
            <person name="Smith C."/>
        </authorList>
    </citation>
    <scope>NUCLEOTIDE SEQUENCE [LARGE SCALE GENOMIC DNA]</scope>
    <source>
        <strain evidence="1">EP-1</strain>
        <tissue evidence="1">Whole</tissue>
    </source>
</reference>
<evidence type="ECO:0000313" key="1">
    <source>
        <dbReference type="EMBL" id="KAK7027484.1"/>
    </source>
</evidence>
<keyword evidence="2" id="KW-1185">Reference proteome</keyword>
<gene>
    <name evidence="1" type="ORF">SK128_007598</name>
</gene>
<dbReference type="AlphaFoldDB" id="A0AAN8WKW0"/>